<dbReference type="GO" id="GO:0006605">
    <property type="term" value="P:protein targeting"/>
    <property type="evidence" value="ECO:0007669"/>
    <property type="project" value="InterPro"/>
</dbReference>
<evidence type="ECO:0000256" key="3">
    <source>
        <dbReference type="ARBA" id="ARBA00023010"/>
    </source>
</evidence>
<dbReference type="GO" id="GO:0017038">
    <property type="term" value="P:protein import"/>
    <property type="evidence" value="ECO:0007669"/>
    <property type="project" value="InterPro"/>
</dbReference>
<dbReference type="OrthoDB" id="7553586at2759"/>
<dbReference type="GO" id="GO:0005524">
    <property type="term" value="F:ATP binding"/>
    <property type="evidence" value="ECO:0007669"/>
    <property type="project" value="InterPro"/>
</dbReference>
<dbReference type="EMBL" id="DS232883">
    <property type="protein sequence ID" value="EDS26339.1"/>
    <property type="molecule type" value="Genomic_DNA"/>
</dbReference>
<dbReference type="InterPro" id="IPR011115">
    <property type="entry name" value="SecA_DEAD"/>
</dbReference>
<dbReference type="HOGENOM" id="CLU_257058_0_0_1"/>
<evidence type="ECO:0000313" key="10">
    <source>
        <dbReference type="Proteomes" id="UP000002320"/>
    </source>
</evidence>
<dbReference type="InterPro" id="IPR014001">
    <property type="entry name" value="Helicase_ATP-bd"/>
</dbReference>
<proteinExistence type="predicted"/>
<dbReference type="PANTHER" id="PTHR30612:SF0">
    <property type="entry name" value="CHLOROPLAST PROTEIN-TRANSPORTING ATPASE"/>
    <property type="match status" value="1"/>
</dbReference>
<evidence type="ECO:0000259" key="6">
    <source>
        <dbReference type="PROSITE" id="PS51194"/>
    </source>
</evidence>
<keyword evidence="1" id="KW-0963">Cytoplasm</keyword>
<dbReference type="PROSITE" id="PS51192">
    <property type="entry name" value="HELICASE_ATP_BIND_1"/>
    <property type="match status" value="1"/>
</dbReference>
<dbReference type="GO" id="GO:0006886">
    <property type="term" value="P:intracellular protein transport"/>
    <property type="evidence" value="ECO:0007669"/>
    <property type="project" value="InterPro"/>
</dbReference>
<accession>B0XEZ1</accession>
<dbReference type="Pfam" id="PF07517">
    <property type="entry name" value="SecA_DEAD"/>
    <property type="match status" value="1"/>
</dbReference>
<dbReference type="EnsemblMetazoa" id="CPIJ018005-RA">
    <property type="protein sequence ID" value="CPIJ018005-PA"/>
    <property type="gene ID" value="CPIJ018005"/>
</dbReference>
<keyword evidence="2" id="KW-0813">Transport</keyword>
<dbReference type="KEGG" id="cqu:CpipJ_CPIJ018005"/>
<dbReference type="InterPro" id="IPR001650">
    <property type="entry name" value="Helicase_C-like"/>
</dbReference>
<dbReference type="STRING" id="7176.B0XEZ1"/>
<dbReference type="VEuPathDB" id="VectorBase:CPIJ018005"/>
<evidence type="ECO:0000259" key="7">
    <source>
        <dbReference type="PROSITE" id="PS51196"/>
    </source>
</evidence>
<dbReference type="InterPro" id="IPR027417">
    <property type="entry name" value="P-loop_NTPase"/>
</dbReference>
<evidence type="ECO:0000313" key="8">
    <source>
        <dbReference type="EMBL" id="EDS26339.1"/>
    </source>
</evidence>
<feature type="domain" description="SecA family profile" evidence="7">
    <location>
        <begin position="119"/>
        <end position="775"/>
    </location>
</feature>
<dbReference type="GO" id="GO:0016020">
    <property type="term" value="C:membrane"/>
    <property type="evidence" value="ECO:0007669"/>
    <property type="project" value="InterPro"/>
</dbReference>
<dbReference type="SUPFAM" id="SSF52540">
    <property type="entry name" value="P-loop containing nucleoside triphosphate hydrolases"/>
    <property type="match status" value="2"/>
</dbReference>
<evidence type="ECO:0000313" key="9">
    <source>
        <dbReference type="EnsemblMetazoa" id="CPIJ018005-PA"/>
    </source>
</evidence>
<keyword evidence="8" id="KW-0547">Nucleotide-binding</keyword>
<organism>
    <name type="scientific">Culex quinquefasciatus</name>
    <name type="common">Southern house mosquito</name>
    <name type="synonym">Culex pungens</name>
    <dbReference type="NCBI Taxonomy" id="7176"/>
    <lineage>
        <taxon>Eukaryota</taxon>
        <taxon>Metazoa</taxon>
        <taxon>Ecdysozoa</taxon>
        <taxon>Arthropoda</taxon>
        <taxon>Hexapoda</taxon>
        <taxon>Insecta</taxon>
        <taxon>Pterygota</taxon>
        <taxon>Neoptera</taxon>
        <taxon>Endopterygota</taxon>
        <taxon>Diptera</taxon>
        <taxon>Nematocera</taxon>
        <taxon>Culicoidea</taxon>
        <taxon>Culicidae</taxon>
        <taxon>Culicinae</taxon>
        <taxon>Culicini</taxon>
        <taxon>Culex</taxon>
        <taxon>Culex</taxon>
    </lineage>
</organism>
<keyword evidence="8" id="KW-0347">Helicase</keyword>
<dbReference type="InParanoid" id="B0XEZ1"/>
<dbReference type="InterPro" id="IPR000185">
    <property type="entry name" value="SecA"/>
</dbReference>
<dbReference type="InterPro" id="IPR014018">
    <property type="entry name" value="SecA_motor_DEAD"/>
</dbReference>
<dbReference type="PANTHER" id="PTHR30612">
    <property type="entry name" value="SECA INNER MEMBRANE COMPONENT OF SEC PROTEIN SECRETION SYSTEM"/>
    <property type="match status" value="1"/>
</dbReference>
<dbReference type="Gene3D" id="3.40.50.300">
    <property type="entry name" value="P-loop containing nucleotide triphosphate hydrolases"/>
    <property type="match status" value="3"/>
</dbReference>
<protein>
    <submittedName>
        <fullName evidence="8 9">Helicase conserved C-terminal domain containing protein</fullName>
    </submittedName>
</protein>
<sequence>MFYHDHGLAVHLNNCYFLGKLDLHSTQIFLNRCLQNYDKIPADDRDHSVDDSSEHVRELLEEVTEERHKLTASLKSSTHKEYVESCLALGSIDNNSELLPHLQECSGQDKKHLGQLLWCTQLVRLVISLEEAALGLTFQRAEIPAQNETCLARAYHLVQHGEPSKGDSKRPNPEHKPDSEEVLYGGAKERVRSTIYSEVVQYKMSLEQKLTVLTLLSNDTNTLAQVSTGEGKSLIVVAVAIIKASQGQKVDIITSSSVLAKRDAEQSKSIYAKFGINVSHNCSEDIEKRKEAYSGNQVVYGDLSSFQRDYLLHKFYQKNVLGDRDFVNVIVDEVDSMLLDRGNNMLYLSHDLPDMDKLESVYVFIWEWVNNISKVYDTAAIRDAVLWQIYGVLKCTDIGKIDATLSEEKRNFIWNKLVEAKIIDGNGKLITENIKNDVLGELLGSEYSVYLDRLEYLLTEYINREKCIHVPNYLRSFVDLHLESWIEAAKMALVMEAGHDYVVDVDRSGSSADRTPNITILDRDTGTDLVNSQWEAALHQFVQLKHGCKTYLQSLKAVFISNVTFFKLYDKLYGLSGTLGSHRERDLLGEIYCVNFVNIPTAKCKLFYEDVPIVCKSAAEWTDAIIVSTVHMTQRRQRSVLIICETLNDVTALYKAFEGKTSTYIRTYTREYEEFDIGELPPGQIIIATNLAGRGTDIKITPELKKAGGVHVCLTYLPSNIRVEQQAFGRAARCGDRGSGQLIVLDLTESANVMQLKRERDSRELCRISLIKAYYETRIAKEETCFKMFTEQYDELRKLLSTSAVTKGDEKLIEILLSCCLDRWVYWLDKNGKNLVDNSEQRSRILERSLDDFLVELKSLNAASNESLLEWVDTSIPRMIRLGQYLAVNKQRELAHKLFDKAIAMEPQFSEGAYYYKAYALSTEINMTAINEPKIQTFSQLLRKAAHLFDERCVHLMANVIVVERIKTNFKNNILPITAYKEQKQTICKFYGSLTQSIDAILDASNRVKEILRERLETIFQQVIHKPVLEKGSFLLMNYAERCIELKLGTEEEANASEDFTKKVQIEKLKKEAEKKRQAQAMTPVENLLDQQFNEALAKWKQSSTELERLAVCIRRGKPIDVQYLELCLDAARFVLLRRAVVISSICVNLANGTEARKTYSSPLNFKGIANDLHLKDNKFRVGQTGKTPGKPTPDINCLYDCLLGSIFELRSISSKQFALEISQHLVKMSENETNTNPCLKTVLDLSKPSTIRELCFAQFCQTCFECPSRGVIAYGDLLERAKNRKNYASDWHGRGGAHRVEVVSCYGSQQFVNAGFRRNASTDTIYGKSMSDLREAFLAIRRSCPNEDHYGEDQHHRRF</sequence>
<dbReference type="PRINTS" id="PR00906">
    <property type="entry name" value="SECA"/>
</dbReference>
<dbReference type="SMART" id="SM00957">
    <property type="entry name" value="SecA_DEAD"/>
    <property type="match status" value="1"/>
</dbReference>
<reference evidence="9" key="2">
    <citation type="submission" date="2020-05" db="UniProtKB">
        <authorList>
            <consortium name="EnsemblMetazoa"/>
        </authorList>
    </citation>
    <scope>IDENTIFICATION</scope>
    <source>
        <strain evidence="9">JHB</strain>
    </source>
</reference>
<dbReference type="eggNOG" id="ENOG502QS7I">
    <property type="taxonomic scope" value="Eukaryota"/>
</dbReference>
<evidence type="ECO:0000256" key="2">
    <source>
        <dbReference type="ARBA" id="ARBA00022927"/>
    </source>
</evidence>
<feature type="region of interest" description="Disordered" evidence="4">
    <location>
        <begin position="161"/>
        <end position="182"/>
    </location>
</feature>
<name>B0XEZ1_CULQU</name>
<dbReference type="Proteomes" id="UP000002320">
    <property type="component" value="Unassembled WGS sequence"/>
</dbReference>
<dbReference type="PROSITE" id="PS51196">
    <property type="entry name" value="SECA_MOTOR_DEAD"/>
    <property type="match status" value="1"/>
</dbReference>
<gene>
    <name evidence="9" type="primary">6051849</name>
    <name evidence="8" type="ORF">CpipJ_CPIJ018005</name>
</gene>
<evidence type="ECO:0000256" key="1">
    <source>
        <dbReference type="ARBA" id="ARBA00022490"/>
    </source>
</evidence>
<evidence type="ECO:0000256" key="4">
    <source>
        <dbReference type="SAM" id="MobiDB-lite"/>
    </source>
</evidence>
<keyword evidence="10" id="KW-1185">Reference proteome</keyword>
<keyword evidence="3" id="KW-0811">Translocation</keyword>
<keyword evidence="8" id="KW-0378">Hydrolase</keyword>
<dbReference type="Gene3D" id="3.90.1440.10">
    <property type="entry name" value="SecA, preprotein cross-linking domain"/>
    <property type="match status" value="1"/>
</dbReference>
<dbReference type="GO" id="GO:0004386">
    <property type="term" value="F:helicase activity"/>
    <property type="evidence" value="ECO:0007669"/>
    <property type="project" value="UniProtKB-KW"/>
</dbReference>
<dbReference type="VEuPathDB" id="VectorBase:CQUJHB004124"/>
<reference evidence="8" key="1">
    <citation type="submission" date="2007-03" db="EMBL/GenBank/DDBJ databases">
        <title>Annotation of Culex pipiens quinquefasciatus.</title>
        <authorList>
            <consortium name="The Broad Institute Genome Sequencing Platform"/>
            <person name="Atkinson P.W."/>
            <person name="Hemingway J."/>
            <person name="Christensen B.M."/>
            <person name="Higgs S."/>
            <person name="Kodira C."/>
            <person name="Hannick L."/>
            <person name="Megy K."/>
            <person name="O'Leary S."/>
            <person name="Pearson M."/>
            <person name="Haas B.J."/>
            <person name="Mauceli E."/>
            <person name="Wortman J.R."/>
            <person name="Lee N.H."/>
            <person name="Guigo R."/>
            <person name="Stanke M."/>
            <person name="Alvarado L."/>
            <person name="Amedeo P."/>
            <person name="Antoine C.H."/>
            <person name="Arensburger P."/>
            <person name="Bidwell S.L."/>
            <person name="Crawford M."/>
            <person name="Camaro F."/>
            <person name="Devon K."/>
            <person name="Engels R."/>
            <person name="Hammond M."/>
            <person name="Howarth C."/>
            <person name="Koehrsen M."/>
            <person name="Lawson D."/>
            <person name="Montgomery P."/>
            <person name="Nene V."/>
            <person name="Nusbaum C."/>
            <person name="Puiu D."/>
            <person name="Romero-Severson J."/>
            <person name="Severson D.W."/>
            <person name="Shumway M."/>
            <person name="Sisk P."/>
            <person name="Stolte C."/>
            <person name="Zeng Q."/>
            <person name="Eisenstadt E."/>
            <person name="Fraser-Liggett C."/>
            <person name="Strausberg R."/>
            <person name="Galagan J."/>
            <person name="Birren B."/>
            <person name="Collins F.H."/>
        </authorList>
    </citation>
    <scope>NUCLEOTIDE SEQUENCE [LARGE SCALE GENOMIC DNA]</scope>
    <source>
        <strain evidence="8">JHB</strain>
    </source>
</reference>
<keyword evidence="2" id="KW-0653">Protein transport</keyword>
<dbReference type="PROSITE" id="PS51194">
    <property type="entry name" value="HELICASE_CTER"/>
    <property type="match status" value="1"/>
</dbReference>
<evidence type="ECO:0000259" key="5">
    <source>
        <dbReference type="PROSITE" id="PS51192"/>
    </source>
</evidence>
<feature type="compositionally biased region" description="Basic and acidic residues" evidence="4">
    <location>
        <begin position="162"/>
        <end position="179"/>
    </location>
</feature>
<keyword evidence="8" id="KW-0067">ATP-binding</keyword>
<feature type="domain" description="Helicase ATP-binding" evidence="5">
    <location>
        <begin position="213"/>
        <end position="349"/>
    </location>
</feature>
<feature type="domain" description="Helicase C-terminal" evidence="6">
    <location>
        <begin position="607"/>
        <end position="774"/>
    </location>
</feature>